<name>A0A9J5YYH9_SOLCO</name>
<dbReference type="AlphaFoldDB" id="A0A9J5YYH9"/>
<keyword evidence="2" id="KW-1185">Reference proteome</keyword>
<sequence>MNLLVAQYQAASQNLPPDARQKGSMPPSFPTSNTPLVYTFSPQKALTVTHHAPPVCTYVTAPPVTKAQEFQCQNFAKRGYQTDSFGKKNEKEVMMLTNRGATSYNRQPPPGYPNSQYYACNNQVTFRSPRPMQNPRNNAPYPNFKKKPPRVFNALCETRTQLFERLNEAGTLYPVEAKTEYFSRVV</sequence>
<evidence type="ECO:0000313" key="2">
    <source>
        <dbReference type="Proteomes" id="UP000824120"/>
    </source>
</evidence>
<proteinExistence type="predicted"/>
<gene>
    <name evidence="1" type="ORF">H5410_026958</name>
</gene>
<reference evidence="1 2" key="1">
    <citation type="submission" date="2020-09" db="EMBL/GenBank/DDBJ databases">
        <title>De no assembly of potato wild relative species, Solanum commersonii.</title>
        <authorList>
            <person name="Cho K."/>
        </authorList>
    </citation>
    <scope>NUCLEOTIDE SEQUENCE [LARGE SCALE GENOMIC DNA]</scope>
    <source>
        <strain evidence="1">LZ3.2</strain>
        <tissue evidence="1">Leaf</tissue>
    </source>
</reference>
<dbReference type="Proteomes" id="UP000824120">
    <property type="component" value="Chromosome 5"/>
</dbReference>
<organism evidence="1 2">
    <name type="scientific">Solanum commersonii</name>
    <name type="common">Commerson's wild potato</name>
    <name type="synonym">Commerson's nightshade</name>
    <dbReference type="NCBI Taxonomy" id="4109"/>
    <lineage>
        <taxon>Eukaryota</taxon>
        <taxon>Viridiplantae</taxon>
        <taxon>Streptophyta</taxon>
        <taxon>Embryophyta</taxon>
        <taxon>Tracheophyta</taxon>
        <taxon>Spermatophyta</taxon>
        <taxon>Magnoliopsida</taxon>
        <taxon>eudicotyledons</taxon>
        <taxon>Gunneridae</taxon>
        <taxon>Pentapetalae</taxon>
        <taxon>asterids</taxon>
        <taxon>lamiids</taxon>
        <taxon>Solanales</taxon>
        <taxon>Solanaceae</taxon>
        <taxon>Solanoideae</taxon>
        <taxon>Solaneae</taxon>
        <taxon>Solanum</taxon>
    </lineage>
</organism>
<accession>A0A9J5YYH9</accession>
<dbReference type="EMBL" id="JACXVP010000005">
    <property type="protein sequence ID" value="KAG5605466.1"/>
    <property type="molecule type" value="Genomic_DNA"/>
</dbReference>
<comment type="caution">
    <text evidence="1">The sequence shown here is derived from an EMBL/GenBank/DDBJ whole genome shotgun (WGS) entry which is preliminary data.</text>
</comment>
<evidence type="ECO:0000313" key="1">
    <source>
        <dbReference type="EMBL" id="KAG5605466.1"/>
    </source>
</evidence>
<protein>
    <submittedName>
        <fullName evidence="1">Uncharacterized protein</fullName>
    </submittedName>
</protein>